<dbReference type="Proteomes" id="UP000469670">
    <property type="component" value="Unassembled WGS sequence"/>
</dbReference>
<dbReference type="PROSITE" id="PS51257">
    <property type="entry name" value="PROKAR_LIPOPROTEIN"/>
    <property type="match status" value="1"/>
</dbReference>
<evidence type="ECO:0000313" key="2">
    <source>
        <dbReference type="EMBL" id="NEC18735.1"/>
    </source>
</evidence>
<evidence type="ECO:0000313" key="3">
    <source>
        <dbReference type="Proteomes" id="UP000469670"/>
    </source>
</evidence>
<evidence type="ECO:0000256" key="1">
    <source>
        <dbReference type="SAM" id="SignalP"/>
    </source>
</evidence>
<feature type="chain" id="PRO_5039414782" description="DUF4878 domain-containing protein" evidence="1">
    <location>
        <begin position="31"/>
        <end position="142"/>
    </location>
</feature>
<reference evidence="2 3" key="1">
    <citation type="submission" date="2020-01" db="EMBL/GenBank/DDBJ databases">
        <title>Insect and environment-associated Actinomycetes.</title>
        <authorList>
            <person name="Currrie C."/>
            <person name="Chevrette M."/>
            <person name="Carlson C."/>
            <person name="Stubbendieck R."/>
            <person name="Wendt-Pienkowski E."/>
        </authorList>
    </citation>
    <scope>NUCLEOTIDE SEQUENCE [LARGE SCALE GENOMIC DNA]</scope>
    <source>
        <strain evidence="2 3">SID7590</strain>
    </source>
</reference>
<evidence type="ECO:0008006" key="4">
    <source>
        <dbReference type="Google" id="ProtNLM"/>
    </source>
</evidence>
<protein>
    <recommendedName>
        <fullName evidence="4">DUF4878 domain-containing protein</fullName>
    </recommendedName>
</protein>
<dbReference type="AlphaFoldDB" id="A0A7K3RU36"/>
<name>A0A7K3RU36_9ACTN</name>
<gene>
    <name evidence="2" type="ORF">G3I50_10765</name>
</gene>
<dbReference type="EMBL" id="JAAGMP010000512">
    <property type="protein sequence ID" value="NEC18735.1"/>
    <property type="molecule type" value="Genomic_DNA"/>
</dbReference>
<keyword evidence="1" id="KW-0732">Signal</keyword>
<proteinExistence type="predicted"/>
<feature type="signal peptide" evidence="1">
    <location>
        <begin position="1"/>
        <end position="30"/>
    </location>
</feature>
<comment type="caution">
    <text evidence="2">The sequence shown here is derived from an EMBL/GenBank/DDBJ whole genome shotgun (WGS) entry which is preliminary data.</text>
</comment>
<sequence>MVGKQGVSRLLRLGRLPAGLALLASAGLLATGCGGKTGCGSGAESGEDAVRQFLSAAARDDSDEDVCRYLQEGENVDDAVTWASGLGTAGDVDALDVREVRGDQMGAEHRFVLGPSSAPIADLAVIERDGRFVVSVTGSTKK</sequence>
<organism evidence="2 3">
    <name type="scientific">Streptomyces parvus</name>
    <dbReference type="NCBI Taxonomy" id="66428"/>
    <lineage>
        <taxon>Bacteria</taxon>
        <taxon>Bacillati</taxon>
        <taxon>Actinomycetota</taxon>
        <taxon>Actinomycetes</taxon>
        <taxon>Kitasatosporales</taxon>
        <taxon>Streptomycetaceae</taxon>
        <taxon>Streptomyces</taxon>
    </lineage>
</organism>
<accession>A0A7K3RU36</accession>